<dbReference type="NCBIfam" id="TIGR00254">
    <property type="entry name" value="GGDEF"/>
    <property type="match status" value="1"/>
</dbReference>
<dbReference type="Gene3D" id="3.40.190.10">
    <property type="entry name" value="Periplasmic binding protein-like II"/>
    <property type="match status" value="2"/>
</dbReference>
<dbReference type="InterPro" id="IPR043128">
    <property type="entry name" value="Rev_trsase/Diguanyl_cyclase"/>
</dbReference>
<keyword evidence="4" id="KW-1133">Transmembrane helix</keyword>
<dbReference type="FunFam" id="3.30.70.270:FF:000001">
    <property type="entry name" value="Diguanylate cyclase domain protein"/>
    <property type="match status" value="1"/>
</dbReference>
<dbReference type="GO" id="GO:0052621">
    <property type="term" value="F:diguanylate cyclase activity"/>
    <property type="evidence" value="ECO:0007669"/>
    <property type="project" value="UniProtKB-EC"/>
</dbReference>
<keyword evidence="4" id="KW-0472">Membrane</keyword>
<dbReference type="Pfam" id="PF00990">
    <property type="entry name" value="GGDEF"/>
    <property type="match status" value="1"/>
</dbReference>
<dbReference type="InterPro" id="IPR015168">
    <property type="entry name" value="SsuA/THI5"/>
</dbReference>
<keyword evidence="5" id="KW-0732">Signal</keyword>
<comment type="caution">
    <text evidence="7">The sequence shown here is derived from an EMBL/GenBank/DDBJ whole genome shotgun (WGS) entry which is preliminary data.</text>
</comment>
<dbReference type="PANTHER" id="PTHR45138:SF9">
    <property type="entry name" value="DIGUANYLATE CYCLASE DGCM-RELATED"/>
    <property type="match status" value="1"/>
</dbReference>
<accession>A0A317CFL3</accession>
<dbReference type="InterPro" id="IPR029787">
    <property type="entry name" value="Nucleotide_cyclase"/>
</dbReference>
<sequence>MKLIAFIVILFVQFLCVSPALAKPLDKVNVQLSWLHQFQFAGFYAALSQGFYKNEGLDVTLLEGGPGVVCNEALLHTKVNYCNATGSVVQRRVAGEKIVVLASIIQYSPVVLLTRKDSGLEVVKDLIGKRVETMSAGLPLVSIEAMFQSQGIELSQLDNREDTVGIDLLLNKTVDALYGFTSNEPYQLALAGVEFNAIRPLDYDIDFYGDVIITSERELELYKGRAKRFRSATIQGWRYALKNKVAMVDHIIEHYSQNKTKQALLAEATVIETLMLPNLIQIGHNNIERWEATAATLASINTIDKDYSLDGFIYQENDVESTYRSLLWIGGGFILLCWLIGILFLNNRRLAAEVQVQIVGKKNLQEAQDAAIIQAYTDELSGMGNRRSCYEYGAQAVEHTKAHKEPLSIIMIDIDHFKKINDEYGHAVGDEVICTIARVIVGRVRETDIQGRVGGEEFAVILPDTDIKGACSLAEEIRQALESTSVVVDDVTINITASFGVAAFKSDRDDICSIVKRSDVALYRAKAAGRNIVKTN</sequence>
<feature type="chain" id="PRO_5016363519" description="diguanylate cyclase" evidence="5">
    <location>
        <begin position="23"/>
        <end position="536"/>
    </location>
</feature>
<dbReference type="PANTHER" id="PTHR45138">
    <property type="entry name" value="REGULATORY COMPONENTS OF SENSORY TRANSDUCTION SYSTEM"/>
    <property type="match status" value="1"/>
</dbReference>
<keyword evidence="4" id="KW-0812">Transmembrane</keyword>
<feature type="transmembrane region" description="Helical" evidence="4">
    <location>
        <begin position="326"/>
        <end position="345"/>
    </location>
</feature>
<dbReference type="AlphaFoldDB" id="A0A317CFL3"/>
<comment type="catalytic activity">
    <reaction evidence="3">
        <text>2 GTP = 3',3'-c-di-GMP + 2 diphosphate</text>
        <dbReference type="Rhea" id="RHEA:24898"/>
        <dbReference type="ChEBI" id="CHEBI:33019"/>
        <dbReference type="ChEBI" id="CHEBI:37565"/>
        <dbReference type="ChEBI" id="CHEBI:58805"/>
        <dbReference type="EC" id="2.7.7.65"/>
    </reaction>
</comment>
<dbReference type="Proteomes" id="UP000245506">
    <property type="component" value="Unassembled WGS sequence"/>
</dbReference>
<dbReference type="PROSITE" id="PS50887">
    <property type="entry name" value="GGDEF"/>
    <property type="match status" value="1"/>
</dbReference>
<feature type="domain" description="GGDEF" evidence="6">
    <location>
        <begin position="405"/>
        <end position="536"/>
    </location>
</feature>
<dbReference type="InterPro" id="IPR050469">
    <property type="entry name" value="Diguanylate_Cyclase"/>
</dbReference>
<dbReference type="SUPFAM" id="SSF55073">
    <property type="entry name" value="Nucleotide cyclase"/>
    <property type="match status" value="1"/>
</dbReference>
<evidence type="ECO:0000313" key="8">
    <source>
        <dbReference type="Proteomes" id="UP000245506"/>
    </source>
</evidence>
<name>A0A317CFL3_9GAMM</name>
<protein>
    <recommendedName>
        <fullName evidence="2">diguanylate cyclase</fullName>
        <ecNumber evidence="2">2.7.7.65</ecNumber>
    </recommendedName>
</protein>
<gene>
    <name evidence="7" type="ORF">DKT75_09415</name>
</gene>
<evidence type="ECO:0000256" key="4">
    <source>
        <dbReference type="SAM" id="Phobius"/>
    </source>
</evidence>
<dbReference type="SUPFAM" id="SSF53850">
    <property type="entry name" value="Periplasmic binding protein-like II"/>
    <property type="match status" value="1"/>
</dbReference>
<dbReference type="Pfam" id="PF09084">
    <property type="entry name" value="NMT1"/>
    <property type="match status" value="1"/>
</dbReference>
<evidence type="ECO:0000256" key="3">
    <source>
        <dbReference type="ARBA" id="ARBA00034247"/>
    </source>
</evidence>
<evidence type="ECO:0000313" key="7">
    <source>
        <dbReference type="EMBL" id="PWQ96203.1"/>
    </source>
</evidence>
<dbReference type="RefSeq" id="WP_109823175.1">
    <property type="nucleotide sequence ID" value="NZ_QGKL01000029.1"/>
</dbReference>
<evidence type="ECO:0000256" key="5">
    <source>
        <dbReference type="SAM" id="SignalP"/>
    </source>
</evidence>
<dbReference type="InterPro" id="IPR000160">
    <property type="entry name" value="GGDEF_dom"/>
</dbReference>
<keyword evidence="8" id="KW-1185">Reference proteome</keyword>
<proteinExistence type="predicted"/>
<dbReference type="Gene3D" id="3.30.70.270">
    <property type="match status" value="1"/>
</dbReference>
<evidence type="ECO:0000256" key="2">
    <source>
        <dbReference type="ARBA" id="ARBA00012528"/>
    </source>
</evidence>
<dbReference type="SMART" id="SM00267">
    <property type="entry name" value="GGDEF"/>
    <property type="match status" value="1"/>
</dbReference>
<dbReference type="CDD" id="cd01949">
    <property type="entry name" value="GGDEF"/>
    <property type="match status" value="1"/>
</dbReference>
<dbReference type="EMBL" id="QGKL01000029">
    <property type="protein sequence ID" value="PWQ96203.1"/>
    <property type="molecule type" value="Genomic_DNA"/>
</dbReference>
<dbReference type="OrthoDB" id="9180959at2"/>
<organism evidence="7 8">
    <name type="scientific">Leucothrix arctica</name>
    <dbReference type="NCBI Taxonomy" id="1481894"/>
    <lineage>
        <taxon>Bacteria</taxon>
        <taxon>Pseudomonadati</taxon>
        <taxon>Pseudomonadota</taxon>
        <taxon>Gammaproteobacteria</taxon>
        <taxon>Thiotrichales</taxon>
        <taxon>Thiotrichaceae</taxon>
        <taxon>Leucothrix</taxon>
    </lineage>
</organism>
<comment type="cofactor">
    <cofactor evidence="1">
        <name>Mg(2+)</name>
        <dbReference type="ChEBI" id="CHEBI:18420"/>
    </cofactor>
</comment>
<dbReference type="EC" id="2.7.7.65" evidence="2"/>
<evidence type="ECO:0000259" key="6">
    <source>
        <dbReference type="PROSITE" id="PS50887"/>
    </source>
</evidence>
<reference evidence="7 8" key="1">
    <citation type="submission" date="2018-05" db="EMBL/GenBank/DDBJ databases">
        <title>Leucothrix arctica sp. nov., isolated from Arctic seawater.</title>
        <authorList>
            <person name="Choi A."/>
            <person name="Baek K."/>
        </authorList>
    </citation>
    <scope>NUCLEOTIDE SEQUENCE [LARGE SCALE GENOMIC DNA]</scope>
    <source>
        <strain evidence="7 8">IMCC9719</strain>
    </source>
</reference>
<evidence type="ECO:0000256" key="1">
    <source>
        <dbReference type="ARBA" id="ARBA00001946"/>
    </source>
</evidence>
<feature type="signal peptide" evidence="5">
    <location>
        <begin position="1"/>
        <end position="22"/>
    </location>
</feature>